<accession>A0ABX1KDS2</accession>
<evidence type="ECO:0000256" key="2">
    <source>
        <dbReference type="ARBA" id="ARBA00023015"/>
    </source>
</evidence>
<dbReference type="SUPFAM" id="SSF46955">
    <property type="entry name" value="Putative DNA-binding domain"/>
    <property type="match status" value="1"/>
</dbReference>
<dbReference type="RefSeq" id="WP_168913230.1">
    <property type="nucleotide sequence ID" value="NZ_JABACI010000004.1"/>
</dbReference>
<dbReference type="InterPro" id="IPR047057">
    <property type="entry name" value="MerR_fam"/>
</dbReference>
<evidence type="ECO:0000256" key="1">
    <source>
        <dbReference type="ARBA" id="ARBA00022491"/>
    </source>
</evidence>
<dbReference type="PANTHER" id="PTHR30204">
    <property type="entry name" value="REDOX-CYCLING DRUG-SENSING TRANSCRIPTIONAL ACTIVATOR SOXR"/>
    <property type="match status" value="1"/>
</dbReference>
<keyword evidence="2" id="KW-0805">Transcription regulation</keyword>
<evidence type="ECO:0000313" key="8">
    <source>
        <dbReference type="EMBL" id="NLP84755.1"/>
    </source>
</evidence>
<keyword evidence="5" id="KW-0175">Coiled coil</keyword>
<feature type="coiled-coil region" evidence="5">
    <location>
        <begin position="79"/>
        <end position="106"/>
    </location>
</feature>
<reference evidence="8 9" key="1">
    <citation type="submission" date="2020-04" db="EMBL/GenBank/DDBJ databases">
        <title>CFH 90308 Microbacterium sp.</title>
        <authorList>
            <person name="Nie G."/>
            <person name="Ming H."/>
            <person name="Xia T."/>
        </authorList>
    </citation>
    <scope>NUCLEOTIDE SEQUENCE [LARGE SCALE GENOMIC DNA]</scope>
    <source>
        <strain evidence="8 9">CFH 90308</strain>
    </source>
</reference>
<protein>
    <submittedName>
        <fullName evidence="8">MerR family transcriptional regulator</fullName>
    </submittedName>
</protein>
<evidence type="ECO:0000259" key="7">
    <source>
        <dbReference type="PROSITE" id="PS50937"/>
    </source>
</evidence>
<evidence type="ECO:0000313" key="9">
    <source>
        <dbReference type="Proteomes" id="UP001429745"/>
    </source>
</evidence>
<dbReference type="SMART" id="SM00422">
    <property type="entry name" value="HTH_MERR"/>
    <property type="match status" value="1"/>
</dbReference>
<proteinExistence type="predicted"/>
<evidence type="ECO:0000256" key="4">
    <source>
        <dbReference type="ARBA" id="ARBA00023163"/>
    </source>
</evidence>
<evidence type="ECO:0000256" key="5">
    <source>
        <dbReference type="SAM" id="Coils"/>
    </source>
</evidence>
<dbReference type="EMBL" id="JABACI010000004">
    <property type="protein sequence ID" value="NLP84755.1"/>
    <property type="molecule type" value="Genomic_DNA"/>
</dbReference>
<name>A0ABX1KDS2_9MICO</name>
<dbReference type="Gene3D" id="1.10.1660.10">
    <property type="match status" value="1"/>
</dbReference>
<dbReference type="PROSITE" id="PS50937">
    <property type="entry name" value="HTH_MERR_2"/>
    <property type="match status" value="1"/>
</dbReference>
<dbReference type="InterPro" id="IPR009061">
    <property type="entry name" value="DNA-bd_dom_put_sf"/>
</dbReference>
<keyword evidence="9" id="KW-1185">Reference proteome</keyword>
<dbReference type="Proteomes" id="UP001429745">
    <property type="component" value="Unassembled WGS sequence"/>
</dbReference>
<gene>
    <name evidence="8" type="ORF">HF576_12930</name>
</gene>
<sequence length="171" mass="19179">MKSSQLSIGDAAARFDLPTHVLRHWEDVGLLRPVRDGGDRRRYGDDDLVRIAVIVRSKRAGMSLEQIGVLLDEKAPERHRVLEEHIADLEQRMADMERSRRMTEHALRCTAHDITTCPRFRSIMAEVVAGTGRWRDAEPPPGAEPWLVAPVESRIPSTDGGEGRRSPASGR</sequence>
<feature type="domain" description="HTH merR-type" evidence="7">
    <location>
        <begin position="5"/>
        <end position="73"/>
    </location>
</feature>
<organism evidence="8 9">
    <name type="scientific">Microbacterium salsuginis</name>
    <dbReference type="NCBI Taxonomy" id="2722803"/>
    <lineage>
        <taxon>Bacteria</taxon>
        <taxon>Bacillati</taxon>
        <taxon>Actinomycetota</taxon>
        <taxon>Actinomycetes</taxon>
        <taxon>Micrococcales</taxon>
        <taxon>Microbacteriaceae</taxon>
        <taxon>Microbacterium</taxon>
    </lineage>
</organism>
<feature type="region of interest" description="Disordered" evidence="6">
    <location>
        <begin position="133"/>
        <end position="171"/>
    </location>
</feature>
<dbReference type="Pfam" id="PF13411">
    <property type="entry name" value="MerR_1"/>
    <property type="match status" value="1"/>
</dbReference>
<comment type="caution">
    <text evidence="8">The sequence shown here is derived from an EMBL/GenBank/DDBJ whole genome shotgun (WGS) entry which is preliminary data.</text>
</comment>
<keyword evidence="4" id="KW-0804">Transcription</keyword>
<dbReference type="PANTHER" id="PTHR30204:SF69">
    <property type="entry name" value="MERR-FAMILY TRANSCRIPTIONAL REGULATOR"/>
    <property type="match status" value="1"/>
</dbReference>
<evidence type="ECO:0000256" key="6">
    <source>
        <dbReference type="SAM" id="MobiDB-lite"/>
    </source>
</evidence>
<keyword evidence="1" id="KW-0678">Repressor</keyword>
<dbReference type="InterPro" id="IPR000551">
    <property type="entry name" value="MerR-type_HTH_dom"/>
</dbReference>
<keyword evidence="3" id="KW-0238">DNA-binding</keyword>
<evidence type="ECO:0000256" key="3">
    <source>
        <dbReference type="ARBA" id="ARBA00023125"/>
    </source>
</evidence>